<feature type="signal peptide" evidence="1">
    <location>
        <begin position="1"/>
        <end position="24"/>
    </location>
</feature>
<proteinExistence type="predicted"/>
<dbReference type="Proteomes" id="UP001221838">
    <property type="component" value="Unassembled WGS sequence"/>
</dbReference>
<keyword evidence="3" id="KW-1185">Reference proteome</keyword>
<dbReference type="EMBL" id="JAQNDM010000002">
    <property type="protein sequence ID" value="MDC0708270.1"/>
    <property type="molecule type" value="Genomic_DNA"/>
</dbReference>
<keyword evidence="1" id="KW-0732">Signal</keyword>
<protein>
    <submittedName>
        <fullName evidence="2">Uncharacterized protein</fullName>
    </submittedName>
</protein>
<evidence type="ECO:0000256" key="1">
    <source>
        <dbReference type="SAM" id="SignalP"/>
    </source>
</evidence>
<name>A0ABT5D3M0_9BACT</name>
<accession>A0ABT5D3M0</accession>
<sequence length="142" mass="14701">MAQVRLGCILSVVATLALAGSAQAGSRYEPLSTSGFAGTSCANPIGGAGDQPDWLISSDTVPNDWVPVLLVGSGGAIWRMGGNAGVAICDGPGRWPMVVFKHDAPGGLQWNVYVEKWGAETPVGFTLFFLDSTGTTHAHVVE</sequence>
<evidence type="ECO:0000313" key="2">
    <source>
        <dbReference type="EMBL" id="MDC0708270.1"/>
    </source>
</evidence>
<reference evidence="2 3" key="1">
    <citation type="submission" date="2022-11" db="EMBL/GenBank/DDBJ databases">
        <title>Minimal conservation of predation-associated metabolite biosynthetic gene clusters underscores biosynthetic potential of Myxococcota including descriptions for ten novel species: Archangium lansinium sp. nov., Myxococcus landrumus sp. nov., Nannocystis bai.</title>
        <authorList>
            <person name="Ahearne A."/>
            <person name="Stevens C."/>
            <person name="Dowd S."/>
        </authorList>
    </citation>
    <scope>NUCLEOTIDE SEQUENCE [LARGE SCALE GENOMIC DNA]</scope>
    <source>
        <strain evidence="2 3">NCWAL01</strain>
    </source>
</reference>
<comment type="caution">
    <text evidence="2">The sequence shown here is derived from an EMBL/GenBank/DDBJ whole genome shotgun (WGS) entry which is preliminary data.</text>
</comment>
<organism evidence="2 3">
    <name type="scientific">Stigmatella ashevillensis</name>
    <dbReference type="NCBI Taxonomy" id="2995309"/>
    <lineage>
        <taxon>Bacteria</taxon>
        <taxon>Pseudomonadati</taxon>
        <taxon>Myxococcota</taxon>
        <taxon>Myxococcia</taxon>
        <taxon>Myxococcales</taxon>
        <taxon>Cystobacterineae</taxon>
        <taxon>Archangiaceae</taxon>
        <taxon>Stigmatella</taxon>
    </lineage>
</organism>
<gene>
    <name evidence="2" type="ORF">POL68_07285</name>
</gene>
<dbReference type="RefSeq" id="WP_272135940.1">
    <property type="nucleotide sequence ID" value="NZ_JAQNDM010000002.1"/>
</dbReference>
<feature type="chain" id="PRO_5046940988" evidence="1">
    <location>
        <begin position="25"/>
        <end position="142"/>
    </location>
</feature>
<evidence type="ECO:0000313" key="3">
    <source>
        <dbReference type="Proteomes" id="UP001221838"/>
    </source>
</evidence>